<dbReference type="EMBL" id="MHMM01000007">
    <property type="protein sequence ID" value="OGZ27341.1"/>
    <property type="molecule type" value="Genomic_DNA"/>
</dbReference>
<dbReference type="Pfam" id="PF00579">
    <property type="entry name" value="tRNA-synt_1b"/>
    <property type="match status" value="1"/>
</dbReference>
<dbReference type="SMART" id="SM00363">
    <property type="entry name" value="S4"/>
    <property type="match status" value="1"/>
</dbReference>
<dbReference type="InterPro" id="IPR002307">
    <property type="entry name" value="Tyr-tRNA-ligase"/>
</dbReference>
<sequence>MKPNIEEVLTRGVDRILPDKKQFASFIEKKKIRIYLGIDPTGGKLHLGHTINLLKLKEFSDLGHETILVIGTGTVVVGDPSQRKEARKKISKKEIQENIRTWKRQAGKIIDFKKVKIRKNGDWLLKLKYKDMVNIASNITAPQLFQRDNFQNRINRGDTVWYHETMYPLMQGYDSVVLDVDLEIGGTDQLFNMMIGRDLQRKMNGREKYVMTCRMIFGTDGKQMSKTSGNCIWIEDSPKEMFGKIMSMPDEFIFDYFESVTRVPIKEIEKMKKSQNNPRDLKAMLAREVIKMYHSEEDAKKAEEEFNKIFKNKEVPENIEEIKIIEEKINILDLLVKSNLVSSKSDAKRLIEQGGVKINSQPEKDWKKDIEAISGTVIQVGKRKFVKIK</sequence>
<dbReference type="CDD" id="cd00165">
    <property type="entry name" value="S4"/>
    <property type="match status" value="1"/>
</dbReference>
<dbReference type="PRINTS" id="PR01040">
    <property type="entry name" value="TRNASYNTHTYR"/>
</dbReference>
<dbReference type="InterPro" id="IPR054608">
    <property type="entry name" value="SYY-like_C"/>
</dbReference>
<keyword evidence="7 11" id="KW-0030">Aminoacyl-tRNA synthetase</keyword>
<evidence type="ECO:0000256" key="10">
    <source>
        <dbReference type="PROSITE-ProRule" id="PRU00182"/>
    </source>
</evidence>
<evidence type="ECO:0000256" key="1">
    <source>
        <dbReference type="ARBA" id="ARBA00013160"/>
    </source>
</evidence>
<dbReference type="PROSITE" id="PS50889">
    <property type="entry name" value="S4"/>
    <property type="match status" value="1"/>
</dbReference>
<evidence type="ECO:0000256" key="8">
    <source>
        <dbReference type="ARBA" id="ARBA00048248"/>
    </source>
</evidence>
<evidence type="ECO:0000256" key="4">
    <source>
        <dbReference type="ARBA" id="ARBA00022840"/>
    </source>
</evidence>
<evidence type="ECO:0000256" key="2">
    <source>
        <dbReference type="ARBA" id="ARBA00022598"/>
    </source>
</evidence>
<dbReference type="AlphaFoldDB" id="A0A1G2EPP6"/>
<dbReference type="PROSITE" id="PS00178">
    <property type="entry name" value="AA_TRNA_LIGASE_I"/>
    <property type="match status" value="1"/>
</dbReference>
<keyword evidence="6 11" id="KW-0648">Protein biosynthesis</keyword>
<dbReference type="GO" id="GO:0005829">
    <property type="term" value="C:cytosol"/>
    <property type="evidence" value="ECO:0007669"/>
    <property type="project" value="TreeGrafter"/>
</dbReference>
<keyword evidence="2 11" id="KW-0436">Ligase</keyword>
<comment type="caution">
    <text evidence="13">The sequence shown here is derived from an EMBL/GenBank/DDBJ whole genome shotgun (WGS) entry which is preliminary data.</text>
</comment>
<evidence type="ECO:0000259" key="12">
    <source>
        <dbReference type="SMART" id="SM00363"/>
    </source>
</evidence>
<dbReference type="InterPro" id="IPR036986">
    <property type="entry name" value="S4_RNA-bd_sf"/>
</dbReference>
<dbReference type="GO" id="GO:0004831">
    <property type="term" value="F:tyrosine-tRNA ligase activity"/>
    <property type="evidence" value="ECO:0007669"/>
    <property type="project" value="UniProtKB-UniRule"/>
</dbReference>
<evidence type="ECO:0000313" key="13">
    <source>
        <dbReference type="EMBL" id="OGZ27341.1"/>
    </source>
</evidence>
<dbReference type="GO" id="GO:0005524">
    <property type="term" value="F:ATP binding"/>
    <property type="evidence" value="ECO:0007669"/>
    <property type="project" value="UniProtKB-KW"/>
</dbReference>
<protein>
    <recommendedName>
        <fullName evidence="1 9">Tyrosine--tRNA ligase</fullName>
        <ecNumber evidence="1 9">6.1.1.1</ecNumber>
    </recommendedName>
</protein>
<dbReference type="InterPro" id="IPR002942">
    <property type="entry name" value="S4_RNA-bd"/>
</dbReference>
<keyword evidence="3 11" id="KW-0547">Nucleotide-binding</keyword>
<gene>
    <name evidence="13" type="ORF">A2365_00190</name>
</gene>
<evidence type="ECO:0000256" key="6">
    <source>
        <dbReference type="ARBA" id="ARBA00022917"/>
    </source>
</evidence>
<dbReference type="SUPFAM" id="SSF55174">
    <property type="entry name" value="Alpha-L RNA-binding motif"/>
    <property type="match status" value="1"/>
</dbReference>
<reference evidence="13 14" key="1">
    <citation type="journal article" date="2016" name="Nat. Commun.">
        <title>Thousands of microbial genomes shed light on interconnected biogeochemical processes in an aquifer system.</title>
        <authorList>
            <person name="Anantharaman K."/>
            <person name="Brown C.T."/>
            <person name="Hug L.A."/>
            <person name="Sharon I."/>
            <person name="Castelle C.J."/>
            <person name="Probst A.J."/>
            <person name="Thomas B.C."/>
            <person name="Singh A."/>
            <person name="Wilkins M.J."/>
            <person name="Karaoz U."/>
            <person name="Brodie E.L."/>
            <person name="Williams K.H."/>
            <person name="Hubbard S.S."/>
            <person name="Banfield J.F."/>
        </authorList>
    </citation>
    <scope>NUCLEOTIDE SEQUENCE [LARGE SCALE GENOMIC DNA]</scope>
</reference>
<evidence type="ECO:0000256" key="9">
    <source>
        <dbReference type="NCBIfam" id="TIGR00234"/>
    </source>
</evidence>
<dbReference type="Gene3D" id="3.10.290.10">
    <property type="entry name" value="RNA-binding S4 domain"/>
    <property type="match status" value="1"/>
</dbReference>
<dbReference type="InterPro" id="IPR024088">
    <property type="entry name" value="Tyr-tRNA-ligase_bac-type"/>
</dbReference>
<dbReference type="SUPFAM" id="SSF52374">
    <property type="entry name" value="Nucleotidylyl transferase"/>
    <property type="match status" value="1"/>
</dbReference>
<dbReference type="InterPro" id="IPR014729">
    <property type="entry name" value="Rossmann-like_a/b/a_fold"/>
</dbReference>
<dbReference type="InterPro" id="IPR001412">
    <property type="entry name" value="aa-tRNA-synth_I_CS"/>
</dbReference>
<dbReference type="STRING" id="1801677.A2365_00190"/>
<keyword evidence="5 10" id="KW-0694">RNA-binding</keyword>
<dbReference type="Gene3D" id="3.40.50.620">
    <property type="entry name" value="HUPs"/>
    <property type="match status" value="1"/>
</dbReference>
<dbReference type="PANTHER" id="PTHR11766">
    <property type="entry name" value="TYROSYL-TRNA SYNTHETASE"/>
    <property type="match status" value="1"/>
</dbReference>
<dbReference type="Pfam" id="PF22421">
    <property type="entry name" value="SYY_C-terminal"/>
    <property type="match status" value="1"/>
</dbReference>
<evidence type="ECO:0000256" key="3">
    <source>
        <dbReference type="ARBA" id="ARBA00022741"/>
    </source>
</evidence>
<evidence type="ECO:0000313" key="14">
    <source>
        <dbReference type="Proteomes" id="UP000177740"/>
    </source>
</evidence>
<evidence type="ECO:0000256" key="7">
    <source>
        <dbReference type="ARBA" id="ARBA00023146"/>
    </source>
</evidence>
<dbReference type="InterPro" id="IPR002305">
    <property type="entry name" value="aa-tRNA-synth_Ic"/>
</dbReference>
<evidence type="ECO:0000256" key="11">
    <source>
        <dbReference type="RuleBase" id="RU363036"/>
    </source>
</evidence>
<comment type="similarity">
    <text evidence="11">Belongs to the class-I aminoacyl-tRNA synthetase family.</text>
</comment>
<proteinExistence type="inferred from homology"/>
<dbReference type="GO" id="GO:0006437">
    <property type="term" value="P:tyrosyl-tRNA aminoacylation"/>
    <property type="evidence" value="ECO:0007669"/>
    <property type="project" value="UniProtKB-UniRule"/>
</dbReference>
<feature type="domain" description="RNA-binding S4" evidence="12">
    <location>
        <begin position="330"/>
        <end position="389"/>
    </location>
</feature>
<dbReference type="PANTHER" id="PTHR11766:SF1">
    <property type="entry name" value="TYROSINE--TRNA LIGASE"/>
    <property type="match status" value="1"/>
</dbReference>
<dbReference type="NCBIfam" id="TIGR00234">
    <property type="entry name" value="tyrS"/>
    <property type="match status" value="1"/>
</dbReference>
<dbReference type="Gene3D" id="1.10.240.10">
    <property type="entry name" value="Tyrosyl-Transfer RNA Synthetase"/>
    <property type="match status" value="1"/>
</dbReference>
<evidence type="ECO:0000256" key="5">
    <source>
        <dbReference type="ARBA" id="ARBA00022884"/>
    </source>
</evidence>
<organism evidence="13 14">
    <name type="scientific">Candidatus Nealsonbacteria bacterium RIFOXYB1_FULL_40_15</name>
    <dbReference type="NCBI Taxonomy" id="1801677"/>
    <lineage>
        <taxon>Bacteria</taxon>
        <taxon>Candidatus Nealsoniibacteriota</taxon>
    </lineage>
</organism>
<keyword evidence="4 11" id="KW-0067">ATP-binding</keyword>
<dbReference type="Proteomes" id="UP000177740">
    <property type="component" value="Unassembled WGS sequence"/>
</dbReference>
<comment type="catalytic activity">
    <reaction evidence="8">
        <text>tRNA(Tyr) + L-tyrosine + ATP = L-tyrosyl-tRNA(Tyr) + AMP + diphosphate + H(+)</text>
        <dbReference type="Rhea" id="RHEA:10220"/>
        <dbReference type="Rhea" id="RHEA-COMP:9706"/>
        <dbReference type="Rhea" id="RHEA-COMP:9707"/>
        <dbReference type="ChEBI" id="CHEBI:15378"/>
        <dbReference type="ChEBI" id="CHEBI:30616"/>
        <dbReference type="ChEBI" id="CHEBI:33019"/>
        <dbReference type="ChEBI" id="CHEBI:58315"/>
        <dbReference type="ChEBI" id="CHEBI:78442"/>
        <dbReference type="ChEBI" id="CHEBI:78536"/>
        <dbReference type="ChEBI" id="CHEBI:456215"/>
        <dbReference type="EC" id="6.1.1.1"/>
    </reaction>
</comment>
<dbReference type="CDD" id="cd00805">
    <property type="entry name" value="TyrRS_core"/>
    <property type="match status" value="1"/>
</dbReference>
<accession>A0A1G2EPP6</accession>
<dbReference type="EC" id="6.1.1.1" evidence="1 9"/>
<dbReference type="GO" id="GO:0003723">
    <property type="term" value="F:RNA binding"/>
    <property type="evidence" value="ECO:0007669"/>
    <property type="project" value="UniProtKB-KW"/>
</dbReference>
<name>A0A1G2EPP6_9BACT</name>